<sequence length="130" mass="15111">MISPLLKKLLDMPRQKHSSLGHALARCVAAGSMEDLWLWRYIAGDISEDDVIKFHFNNKLHCQPHEFGKSNNNFLRNRMVQSTTLLDLALKSIEQWSEARSLHYGKTPIVYRYGFLHETSYNDIHSQHDS</sequence>
<protein>
    <submittedName>
        <fullName evidence="1">Uncharacterized protein</fullName>
    </submittedName>
</protein>
<reference evidence="1 2" key="1">
    <citation type="submission" date="2019-07" db="EMBL/GenBank/DDBJ databases">
        <title>Active sludge and wastewater microbial communities from Klosterneuburg, Austria.</title>
        <authorList>
            <person name="Wagner M."/>
        </authorList>
    </citation>
    <scope>NUCLEOTIDE SEQUENCE [LARGE SCALE GENOMIC DNA]</scope>
    <source>
        <strain evidence="1 2">Nm2</strain>
    </source>
</reference>
<dbReference type="RefSeq" id="WP_200899654.1">
    <property type="nucleotide sequence ID" value="NZ_CP011451.1"/>
</dbReference>
<dbReference type="Proteomes" id="UP000324176">
    <property type="component" value="Unassembled WGS sequence"/>
</dbReference>
<gene>
    <name evidence="1" type="ORF">BCL69_11194</name>
</gene>
<dbReference type="EMBL" id="VNHT01000119">
    <property type="protein sequence ID" value="TYP70934.1"/>
    <property type="molecule type" value="Genomic_DNA"/>
</dbReference>
<comment type="caution">
    <text evidence="1">The sequence shown here is derived from an EMBL/GenBank/DDBJ whole genome shotgun (WGS) entry which is preliminary data.</text>
</comment>
<dbReference type="AlphaFoldDB" id="A0A5D3Y6S4"/>
<proteinExistence type="predicted"/>
<organism evidence="1 2">
    <name type="scientific">Nitrosomonas communis</name>
    <dbReference type="NCBI Taxonomy" id="44574"/>
    <lineage>
        <taxon>Bacteria</taxon>
        <taxon>Pseudomonadati</taxon>
        <taxon>Pseudomonadota</taxon>
        <taxon>Betaproteobacteria</taxon>
        <taxon>Nitrosomonadales</taxon>
        <taxon>Nitrosomonadaceae</taxon>
        <taxon>Nitrosomonas</taxon>
    </lineage>
</organism>
<evidence type="ECO:0000313" key="2">
    <source>
        <dbReference type="Proteomes" id="UP000324176"/>
    </source>
</evidence>
<name>A0A5D3Y6S4_9PROT</name>
<evidence type="ECO:0000313" key="1">
    <source>
        <dbReference type="EMBL" id="TYP70934.1"/>
    </source>
</evidence>
<accession>A0A5D3Y6S4</accession>